<dbReference type="Gene3D" id="3.40.50.300">
    <property type="entry name" value="P-loop containing nucleotide triphosphate hydrolases"/>
    <property type="match status" value="1"/>
</dbReference>
<dbReference type="InterPro" id="IPR027417">
    <property type="entry name" value="P-loop_NTPase"/>
</dbReference>
<evidence type="ECO:0000259" key="2">
    <source>
        <dbReference type="Pfam" id="PF17396"/>
    </source>
</evidence>
<dbReference type="PANTHER" id="PTHR40690:SF1">
    <property type="entry name" value="DUF1611 DOMAIN-CONTAINING PROTEIN"/>
    <property type="match status" value="1"/>
</dbReference>
<feature type="domain" description="D-glutamate N-acetyltransferase-like N-terminal" evidence="2">
    <location>
        <begin position="29"/>
        <end position="112"/>
    </location>
</feature>
<dbReference type="Gene3D" id="3.40.50.720">
    <property type="entry name" value="NAD(P)-binding Rossmann-like Domain"/>
    <property type="match status" value="1"/>
</dbReference>
<dbReference type="InterPro" id="IPR035402">
    <property type="entry name" value="DgcN-like_N"/>
</dbReference>
<dbReference type="PANTHER" id="PTHR40690">
    <property type="entry name" value="GLL3100 PROTEIN"/>
    <property type="match status" value="1"/>
</dbReference>
<dbReference type="Pfam" id="PF07755">
    <property type="entry name" value="DUF1611"/>
    <property type="match status" value="1"/>
</dbReference>
<evidence type="ECO:0000313" key="3">
    <source>
        <dbReference type="EMBL" id="MCW6533459.1"/>
    </source>
</evidence>
<feature type="domain" description="D-glutamate N-acetyltransferase-like C-terminal" evidence="1">
    <location>
        <begin position="119"/>
        <end position="314"/>
    </location>
</feature>
<reference evidence="3" key="1">
    <citation type="submission" date="2022-06" db="EMBL/GenBank/DDBJ databases">
        <title>Sphingomonas sp. nov. isolated from rhizosphere soil of tomato.</title>
        <authorList>
            <person name="Dong H."/>
            <person name="Gao R."/>
        </authorList>
    </citation>
    <scope>NUCLEOTIDE SEQUENCE</scope>
    <source>
        <strain evidence="3">MMSM24</strain>
    </source>
</reference>
<dbReference type="AlphaFoldDB" id="A0AA41Z610"/>
<name>A0AA41Z610_9SPHN</name>
<dbReference type="PIRSF" id="PIRSF026760">
    <property type="entry name" value="UCP026760"/>
    <property type="match status" value="1"/>
</dbReference>
<evidence type="ECO:0000313" key="4">
    <source>
        <dbReference type="Proteomes" id="UP001165565"/>
    </source>
</evidence>
<accession>A0AA41Z610</accession>
<dbReference type="InterPro" id="IPR035086">
    <property type="entry name" value="DgcN-like_C"/>
</dbReference>
<protein>
    <submittedName>
        <fullName evidence="3">DUF1611 domain-containing protein</fullName>
    </submittedName>
</protein>
<dbReference type="Pfam" id="PF17396">
    <property type="entry name" value="DUF1611_N"/>
    <property type="match status" value="1"/>
</dbReference>
<sequence length="319" mass="33934">MDEFSAAKTAAGVYQWRGELVAAQHRLPGCAVDLGIAEMTPAEAARAGARTMIVGVVNVGGFIPEHWVATMVEALEQGLDLAAGMHQRLNDIPAIAAARDRTGRAVLDLRQPDRAFIPGSGRKRTGKRLLTVGTDCSVGKKYTALALEAGLRARNIPADFRATGQTGIMISGRGVAIDSVVADFISGAAEWLSPDAAPDHWDVIEGQGSLFHPAYAGVTLGLIHGSQPDALVVCHEPVRTHLLGFDYKVPDLRRCIDMNVAAAQLTNPEARVAGISVNTSRMEPTAIDAAIRDIETQTGLPCCDPIRHGVERILDVLLN</sequence>
<dbReference type="Proteomes" id="UP001165565">
    <property type="component" value="Unassembled WGS sequence"/>
</dbReference>
<comment type="caution">
    <text evidence="3">The sequence shown here is derived from an EMBL/GenBank/DDBJ whole genome shotgun (WGS) entry which is preliminary data.</text>
</comment>
<dbReference type="EMBL" id="JANFAV010000001">
    <property type="protein sequence ID" value="MCW6533459.1"/>
    <property type="molecule type" value="Genomic_DNA"/>
</dbReference>
<dbReference type="SUPFAM" id="SSF52540">
    <property type="entry name" value="P-loop containing nucleoside triphosphate hydrolases"/>
    <property type="match status" value="1"/>
</dbReference>
<keyword evidence="4" id="KW-1185">Reference proteome</keyword>
<proteinExistence type="predicted"/>
<gene>
    <name evidence="3" type="ORF">NEE01_01535</name>
</gene>
<evidence type="ECO:0000259" key="1">
    <source>
        <dbReference type="Pfam" id="PF07755"/>
    </source>
</evidence>
<organism evidence="3 4">
    <name type="scientific">Sphingomonas lycopersici</name>
    <dbReference type="NCBI Taxonomy" id="2951807"/>
    <lineage>
        <taxon>Bacteria</taxon>
        <taxon>Pseudomonadati</taxon>
        <taxon>Pseudomonadota</taxon>
        <taxon>Alphaproteobacteria</taxon>
        <taxon>Sphingomonadales</taxon>
        <taxon>Sphingomonadaceae</taxon>
        <taxon>Sphingomonas</taxon>
    </lineage>
</organism>
<dbReference type="InterPro" id="IPR011669">
    <property type="entry name" value="DgcN-like"/>
</dbReference>